<proteinExistence type="predicted"/>
<evidence type="ECO:0000313" key="3">
    <source>
        <dbReference type="EMBL" id="MCW1912404.1"/>
    </source>
</evidence>
<feature type="region of interest" description="Disordered" evidence="1">
    <location>
        <begin position="69"/>
        <end position="93"/>
    </location>
</feature>
<feature type="chain" id="PRO_5046940292" evidence="2">
    <location>
        <begin position="26"/>
        <end position="269"/>
    </location>
</feature>
<keyword evidence="4" id="KW-1185">Reference proteome</keyword>
<evidence type="ECO:0000256" key="2">
    <source>
        <dbReference type="SAM" id="SignalP"/>
    </source>
</evidence>
<sequence>MKTSRTAALAAALLATGVSAPCAFAQSTEPSKPASKVFTAFPQTVQTGTNPTITWEITYPEVAKDVVTIGGSDPGGGGGGGGDNGTGTGGGGSFIETKTKLNVKVRVLGAGVTVANSNGSNMSFVPTEAQLRLNTGSYSRIFYGTNNNVNPSTVVWSRTGTNALPAQSKLRFGGRYYYNSSWGPYFNSDSGTKNVRILVNGERPPTTYPLHTAPTLESFLKPYLDASGKVKIGPMDCIVFMELTHHDSQMSDQGYDLQDMVLLVTFEKP</sequence>
<dbReference type="Proteomes" id="UP001165653">
    <property type="component" value="Unassembled WGS sequence"/>
</dbReference>
<feature type="compositionally biased region" description="Gly residues" evidence="1">
    <location>
        <begin position="72"/>
        <end position="93"/>
    </location>
</feature>
<feature type="signal peptide" evidence="2">
    <location>
        <begin position="1"/>
        <end position="25"/>
    </location>
</feature>
<organism evidence="3 4">
    <name type="scientific">Luteolibacter rhizosphaerae</name>
    <dbReference type="NCBI Taxonomy" id="2989719"/>
    <lineage>
        <taxon>Bacteria</taxon>
        <taxon>Pseudomonadati</taxon>
        <taxon>Verrucomicrobiota</taxon>
        <taxon>Verrucomicrobiia</taxon>
        <taxon>Verrucomicrobiales</taxon>
        <taxon>Verrucomicrobiaceae</taxon>
        <taxon>Luteolibacter</taxon>
    </lineage>
</organism>
<gene>
    <name evidence="3" type="ORF">OJ996_02395</name>
</gene>
<evidence type="ECO:0000256" key="1">
    <source>
        <dbReference type="SAM" id="MobiDB-lite"/>
    </source>
</evidence>
<keyword evidence="2" id="KW-0732">Signal</keyword>
<dbReference type="RefSeq" id="WP_264510761.1">
    <property type="nucleotide sequence ID" value="NZ_JAPDDR010000001.1"/>
</dbReference>
<name>A0ABT3FYU4_9BACT</name>
<evidence type="ECO:0000313" key="4">
    <source>
        <dbReference type="Proteomes" id="UP001165653"/>
    </source>
</evidence>
<comment type="caution">
    <text evidence="3">The sequence shown here is derived from an EMBL/GenBank/DDBJ whole genome shotgun (WGS) entry which is preliminary data.</text>
</comment>
<protein>
    <submittedName>
        <fullName evidence="3">Uncharacterized protein</fullName>
    </submittedName>
</protein>
<reference evidence="3" key="1">
    <citation type="submission" date="2022-10" db="EMBL/GenBank/DDBJ databases">
        <title>Luteolibacter sp. GHJ8, whole genome shotgun sequencing project.</title>
        <authorList>
            <person name="Zhao G."/>
            <person name="Shen L."/>
        </authorList>
    </citation>
    <scope>NUCLEOTIDE SEQUENCE</scope>
    <source>
        <strain evidence="3">GHJ8</strain>
    </source>
</reference>
<dbReference type="EMBL" id="JAPDDR010000001">
    <property type="protein sequence ID" value="MCW1912404.1"/>
    <property type="molecule type" value="Genomic_DNA"/>
</dbReference>
<accession>A0ABT3FYU4</accession>